<keyword evidence="3 5" id="KW-1133">Transmembrane helix</keyword>
<dbReference type="Pfam" id="PF04932">
    <property type="entry name" value="Wzy_C"/>
    <property type="match status" value="1"/>
</dbReference>
<dbReference type="KEGG" id="llp:GH975_01720"/>
<evidence type="ECO:0000256" key="2">
    <source>
        <dbReference type="ARBA" id="ARBA00022692"/>
    </source>
</evidence>
<dbReference type="PANTHER" id="PTHR37422:SF13">
    <property type="entry name" value="LIPOPOLYSACCHARIDE BIOSYNTHESIS PROTEIN PA4999-RELATED"/>
    <property type="match status" value="1"/>
</dbReference>
<evidence type="ECO:0000256" key="4">
    <source>
        <dbReference type="ARBA" id="ARBA00023136"/>
    </source>
</evidence>
<evidence type="ECO:0000256" key="3">
    <source>
        <dbReference type="ARBA" id="ARBA00022989"/>
    </source>
</evidence>
<feature type="transmembrane region" description="Helical" evidence="5">
    <location>
        <begin position="396"/>
        <end position="414"/>
    </location>
</feature>
<feature type="transmembrane region" description="Helical" evidence="5">
    <location>
        <begin position="368"/>
        <end position="384"/>
    </location>
</feature>
<dbReference type="Proteomes" id="UP000388235">
    <property type="component" value="Chromosome"/>
</dbReference>
<feature type="transmembrane region" description="Helical" evidence="5">
    <location>
        <begin position="162"/>
        <end position="181"/>
    </location>
</feature>
<name>A0A5Q2Q5N8_9GAMM</name>
<feature type="transmembrane region" description="Helical" evidence="5">
    <location>
        <begin position="64"/>
        <end position="82"/>
    </location>
</feature>
<evidence type="ECO:0008006" key="10">
    <source>
        <dbReference type="Google" id="ProtNLM"/>
    </source>
</evidence>
<evidence type="ECO:0000313" key="9">
    <source>
        <dbReference type="Proteomes" id="UP000388235"/>
    </source>
</evidence>
<protein>
    <recommendedName>
        <fullName evidence="10">O-antigen ligase</fullName>
    </recommendedName>
</protein>
<feature type="transmembrane region" description="Helical" evidence="5">
    <location>
        <begin position="119"/>
        <end position="142"/>
    </location>
</feature>
<evidence type="ECO:0000259" key="7">
    <source>
        <dbReference type="Pfam" id="PF11846"/>
    </source>
</evidence>
<feature type="transmembrane region" description="Helical" evidence="5">
    <location>
        <begin position="31"/>
        <end position="52"/>
    </location>
</feature>
<evidence type="ECO:0000313" key="8">
    <source>
        <dbReference type="EMBL" id="QGG79349.1"/>
    </source>
</evidence>
<keyword evidence="9" id="KW-1185">Reference proteome</keyword>
<dbReference type="OrthoDB" id="5596698at2"/>
<feature type="transmembrane region" description="Helical" evidence="5">
    <location>
        <begin position="336"/>
        <end position="361"/>
    </location>
</feature>
<feature type="transmembrane region" description="Helical" evidence="5">
    <location>
        <begin position="217"/>
        <end position="235"/>
    </location>
</feature>
<dbReference type="EMBL" id="CP045871">
    <property type="protein sequence ID" value="QGG79349.1"/>
    <property type="molecule type" value="Genomic_DNA"/>
</dbReference>
<dbReference type="PANTHER" id="PTHR37422">
    <property type="entry name" value="TEICHURONIC ACID BIOSYNTHESIS PROTEIN TUAE"/>
    <property type="match status" value="1"/>
</dbReference>
<dbReference type="InterPro" id="IPR007016">
    <property type="entry name" value="O-antigen_ligase-rel_domated"/>
</dbReference>
<gene>
    <name evidence="8" type="ORF">GH975_01720</name>
</gene>
<keyword evidence="2 5" id="KW-0812">Transmembrane</keyword>
<feature type="transmembrane region" description="Helical" evidence="5">
    <location>
        <begin position="426"/>
        <end position="449"/>
    </location>
</feature>
<feature type="transmembrane region" description="Helical" evidence="5">
    <location>
        <begin position="88"/>
        <end position="107"/>
    </location>
</feature>
<reference evidence="8 9" key="1">
    <citation type="submission" date="2019-11" db="EMBL/GenBank/DDBJ databases">
        <authorList>
            <person name="Khan S.A."/>
            <person name="Jeon C.O."/>
            <person name="Chun B.H."/>
        </authorList>
    </citation>
    <scope>NUCLEOTIDE SEQUENCE [LARGE SCALE GENOMIC DNA]</scope>
    <source>
        <strain evidence="8 9">IMCC 1097</strain>
    </source>
</reference>
<evidence type="ECO:0000256" key="1">
    <source>
        <dbReference type="ARBA" id="ARBA00004141"/>
    </source>
</evidence>
<sequence>MAFPRAWLIAITALVALVGLQINLPNLGNNLIPRNFVAWAGLVLSATGVMAWRLRQGSMRWPRLGVLWLVPPIAVLVHAFWVPAAIGHYPLTAAGMLLGFAFWIWALGQVDFEARDWYALAKLIWVGVVVLVVLALPTPNYLNLPSLLDNLWLVLRLPEGGFQQRNVFASFVAAALIWVWLLRLKVAPDSTALGRFGFYFSVFLCACVVWFSGSRTGSVALMISFVGAVFYGWRLGAARRELVWAVAAVAAAFLLSVYSPFGDLNERIADLQSGSSTRTRLSMWQVSAAVGANSPWFGHGLGSFTAAFHPEFVRQVLAGETLSYVNFLNHPHNETLLWWVETGAYGLVFVILPWVIALAAIGLWRNPLWLPFGLTLLPIAMHTQTEFPLHASGAHWWLAGLIVASFAPSTAWTTHALNARRAWSGVVVVLGGWVTVVLLHAGWVSYLAWQNGKRVSLTAAAYVDARQQDPELNHWALGGQSTDFWLLSLMRLGLQEGNLPLVRQLLPKLQAMQMRWQGPQVWTTLALAYRGLGEDELLAAHMAWVEALSRSHADRLRANLERLNSDASPDL</sequence>
<organism evidence="8 9">
    <name type="scientific">Litorivicinus lipolyticus</name>
    <dbReference type="NCBI Taxonomy" id="418701"/>
    <lineage>
        <taxon>Bacteria</taxon>
        <taxon>Pseudomonadati</taxon>
        <taxon>Pseudomonadota</taxon>
        <taxon>Gammaproteobacteria</taxon>
        <taxon>Oceanospirillales</taxon>
        <taxon>Litorivicinaceae</taxon>
        <taxon>Litorivicinus</taxon>
    </lineage>
</organism>
<dbReference type="InterPro" id="IPR051533">
    <property type="entry name" value="WaaL-like"/>
</dbReference>
<evidence type="ECO:0000259" key="6">
    <source>
        <dbReference type="Pfam" id="PF04932"/>
    </source>
</evidence>
<dbReference type="RefSeq" id="WP_153712853.1">
    <property type="nucleotide sequence ID" value="NZ_CP045871.1"/>
</dbReference>
<keyword evidence="4 5" id="KW-0472">Membrane</keyword>
<feature type="transmembrane region" description="Helical" evidence="5">
    <location>
        <begin position="193"/>
        <end position="211"/>
    </location>
</feature>
<feature type="domain" description="Virulence factor membrane-bound polymerase C-terminal" evidence="7">
    <location>
        <begin position="375"/>
        <end position="546"/>
    </location>
</feature>
<evidence type="ECO:0000256" key="5">
    <source>
        <dbReference type="SAM" id="Phobius"/>
    </source>
</evidence>
<dbReference type="InterPro" id="IPR021797">
    <property type="entry name" value="Wzy_C_2"/>
</dbReference>
<accession>A0A5Q2Q5N8</accession>
<comment type="subcellular location">
    <subcellularLocation>
        <location evidence="1">Membrane</location>
        <topology evidence="1">Multi-pass membrane protein</topology>
    </subcellularLocation>
</comment>
<dbReference type="GO" id="GO:0016020">
    <property type="term" value="C:membrane"/>
    <property type="evidence" value="ECO:0007669"/>
    <property type="project" value="UniProtKB-SubCell"/>
</dbReference>
<feature type="domain" description="O-antigen ligase-related" evidence="6">
    <location>
        <begin position="201"/>
        <end position="350"/>
    </location>
</feature>
<feature type="transmembrane region" description="Helical" evidence="5">
    <location>
        <begin position="242"/>
        <end position="261"/>
    </location>
</feature>
<proteinExistence type="predicted"/>
<dbReference type="Pfam" id="PF11846">
    <property type="entry name" value="Wzy_C_2"/>
    <property type="match status" value="1"/>
</dbReference>
<dbReference type="AlphaFoldDB" id="A0A5Q2Q5N8"/>